<proteinExistence type="predicted"/>
<organism evidence="1 2">
    <name type="scientific">Mytilus edulis</name>
    <name type="common">Blue mussel</name>
    <dbReference type="NCBI Taxonomy" id="6550"/>
    <lineage>
        <taxon>Eukaryota</taxon>
        <taxon>Metazoa</taxon>
        <taxon>Spiralia</taxon>
        <taxon>Lophotrochozoa</taxon>
        <taxon>Mollusca</taxon>
        <taxon>Bivalvia</taxon>
        <taxon>Autobranchia</taxon>
        <taxon>Pteriomorphia</taxon>
        <taxon>Mytilida</taxon>
        <taxon>Mytiloidea</taxon>
        <taxon>Mytilidae</taxon>
        <taxon>Mytilinae</taxon>
        <taxon>Mytilus</taxon>
    </lineage>
</organism>
<dbReference type="AlphaFoldDB" id="A0A8S3R518"/>
<evidence type="ECO:0000313" key="1">
    <source>
        <dbReference type="EMBL" id="CAG2202071.1"/>
    </source>
</evidence>
<sequence>MDRAKPELYDICPGLLRMKLNLMYTSGQTQVENRTMALDTAIEREHEIVHGVVDLMRTLLDNPLRKHRYIARNTKKLEQNIKNNPKHLNTLADLADLYRSNNLKEKAKIIEDRIGKILQSSDSDDIKEKAICIVEQGYAVLFEESKENELEAQQKLADSFELIKAEQSSSIEERKDLLSLALKYTVNAQRLLCLAINCKSDDTIAEEKKSSIEMFQKGIQYLRNTSYGPDAVSNSEYLNEALDYLNQCISAKGQTYFTAFAIGIVYFDLAEYRLATEWLKRAFMFSDQTRGFENVKYLCISVLKLGDTSCINNELIHVLTFIANRMNGLKFLNYLVPKGLWDDCLGKLWEFIKFLETFHLTADQVKIAEYLKTVLVKKDFLTARRLRICQFQPSNRYGLEYDLNSSSLLRADIGYAGVSQNCRYDYFIIVNEANSGWIQCFLQHELGIQMIDDDITLTGSDTINISVIL</sequence>
<gene>
    <name evidence="1" type="ORF">MEDL_16646</name>
</gene>
<dbReference type="OrthoDB" id="9976543at2759"/>
<dbReference type="Proteomes" id="UP000683360">
    <property type="component" value="Unassembled WGS sequence"/>
</dbReference>
<dbReference type="SUPFAM" id="SSF48452">
    <property type="entry name" value="TPR-like"/>
    <property type="match status" value="1"/>
</dbReference>
<keyword evidence="2" id="KW-1185">Reference proteome</keyword>
<name>A0A8S3R518_MYTED</name>
<dbReference type="InterPro" id="IPR011990">
    <property type="entry name" value="TPR-like_helical_dom_sf"/>
</dbReference>
<protein>
    <submittedName>
        <fullName evidence="1">Uncharacterized protein</fullName>
    </submittedName>
</protein>
<dbReference type="EMBL" id="CAJPWZ010000876">
    <property type="protein sequence ID" value="CAG2202071.1"/>
    <property type="molecule type" value="Genomic_DNA"/>
</dbReference>
<reference evidence="1" key="1">
    <citation type="submission" date="2021-03" db="EMBL/GenBank/DDBJ databases">
        <authorList>
            <person name="Bekaert M."/>
        </authorList>
    </citation>
    <scope>NUCLEOTIDE SEQUENCE</scope>
</reference>
<accession>A0A8S3R518</accession>
<comment type="caution">
    <text evidence="1">The sequence shown here is derived from an EMBL/GenBank/DDBJ whole genome shotgun (WGS) entry which is preliminary data.</text>
</comment>
<evidence type="ECO:0000313" key="2">
    <source>
        <dbReference type="Proteomes" id="UP000683360"/>
    </source>
</evidence>